<evidence type="ECO:0000259" key="8">
    <source>
        <dbReference type="SMART" id="SM00849"/>
    </source>
</evidence>
<feature type="binding site" evidence="7">
    <location>
        <position position="57"/>
    </location>
    <ligand>
        <name>Zn(2+)</name>
        <dbReference type="ChEBI" id="CHEBI:29105"/>
        <label>2</label>
    </ligand>
</feature>
<comment type="similarity">
    <text evidence="3 7">Belongs to the metallo-beta-lactamase superfamily. Glyoxalase II family.</text>
</comment>
<feature type="binding site" evidence="7">
    <location>
        <position position="169"/>
    </location>
    <ligand>
        <name>Zn(2+)</name>
        <dbReference type="ChEBI" id="CHEBI:29105"/>
        <label>2</label>
    </ligand>
</feature>
<dbReference type="EMBL" id="JAVDXV010000001">
    <property type="protein sequence ID" value="MDR7331554.1"/>
    <property type="molecule type" value="Genomic_DNA"/>
</dbReference>
<keyword evidence="5 7" id="KW-0378">Hydrolase</keyword>
<dbReference type="Pfam" id="PF16123">
    <property type="entry name" value="HAGH_C"/>
    <property type="match status" value="1"/>
</dbReference>
<reference evidence="9 10" key="1">
    <citation type="submission" date="2023-07" db="EMBL/GenBank/DDBJ databases">
        <title>Sorghum-associated microbial communities from plants grown in Nebraska, USA.</title>
        <authorList>
            <person name="Schachtman D."/>
        </authorList>
    </citation>
    <scope>NUCLEOTIDE SEQUENCE [LARGE SCALE GENOMIC DNA]</scope>
    <source>
        <strain evidence="9 10">BE316</strain>
    </source>
</reference>
<comment type="subunit">
    <text evidence="7">Monomer.</text>
</comment>
<comment type="cofactor">
    <cofactor evidence="7">
        <name>Zn(2+)</name>
        <dbReference type="ChEBI" id="CHEBI:29105"/>
    </cofactor>
    <text evidence="7">Binds 2 Zn(2+) ions per subunit.</text>
</comment>
<dbReference type="Gene3D" id="3.60.15.10">
    <property type="entry name" value="Ribonuclease Z/Hydroxyacylglutathione hydrolase-like"/>
    <property type="match status" value="1"/>
</dbReference>
<evidence type="ECO:0000256" key="7">
    <source>
        <dbReference type="HAMAP-Rule" id="MF_01374"/>
    </source>
</evidence>
<proteinExistence type="inferred from homology"/>
<feature type="binding site" evidence="7">
    <location>
        <position position="131"/>
    </location>
    <ligand>
        <name>Zn(2+)</name>
        <dbReference type="ChEBI" id="CHEBI:29105"/>
        <label>2</label>
    </ligand>
</feature>
<evidence type="ECO:0000256" key="5">
    <source>
        <dbReference type="ARBA" id="ARBA00022801"/>
    </source>
</evidence>
<comment type="catalytic activity">
    <reaction evidence="1 7">
        <text>an S-(2-hydroxyacyl)glutathione + H2O = a 2-hydroxy carboxylate + glutathione + H(+)</text>
        <dbReference type="Rhea" id="RHEA:21864"/>
        <dbReference type="ChEBI" id="CHEBI:15377"/>
        <dbReference type="ChEBI" id="CHEBI:15378"/>
        <dbReference type="ChEBI" id="CHEBI:57925"/>
        <dbReference type="ChEBI" id="CHEBI:58896"/>
        <dbReference type="ChEBI" id="CHEBI:71261"/>
        <dbReference type="EC" id="3.1.2.6"/>
    </reaction>
</comment>
<evidence type="ECO:0000256" key="6">
    <source>
        <dbReference type="ARBA" id="ARBA00022833"/>
    </source>
</evidence>
<comment type="caution">
    <text evidence="9">The sequence shown here is derived from an EMBL/GenBank/DDBJ whole genome shotgun (WGS) entry which is preliminary data.</text>
</comment>
<dbReference type="SUPFAM" id="SSF56281">
    <property type="entry name" value="Metallo-hydrolase/oxidoreductase"/>
    <property type="match status" value="1"/>
</dbReference>
<evidence type="ECO:0000256" key="3">
    <source>
        <dbReference type="ARBA" id="ARBA00006759"/>
    </source>
</evidence>
<name>A0ABU2A309_9BURK</name>
<feature type="domain" description="Metallo-beta-lactamase" evidence="8">
    <location>
        <begin position="11"/>
        <end position="169"/>
    </location>
</feature>
<evidence type="ECO:0000313" key="10">
    <source>
        <dbReference type="Proteomes" id="UP001180825"/>
    </source>
</evidence>
<dbReference type="PANTHER" id="PTHR43705:SF1">
    <property type="entry name" value="HYDROXYACYLGLUTATHIONE HYDROLASE GLOB"/>
    <property type="match status" value="1"/>
</dbReference>
<dbReference type="Proteomes" id="UP001180825">
    <property type="component" value="Unassembled WGS sequence"/>
</dbReference>
<sequence>MTLTPLPAFDDNYLWLLDNGHEALVVDPGDAGPVAAALDARGLKLAGILLTHHHGDHVGGVDALRARLQGPVYAPVNEKMPEPVQRVHGGDTVELLGVRFTVLDVPGHTAGHIAYFAAEAGSVGPLLFCGDTLFSAGCGRLFEGSPAQMHASLQSLGALPGDTRVCCAHEYTLSNLRFAREVDPGNAELAAYTAWCEAQRAAGQPTLPGRMATEVRINPFLRCDQPALRDAARRHAPLKLPAAPSPVDVFATLREWKNGFR</sequence>
<dbReference type="InterPro" id="IPR035680">
    <property type="entry name" value="Clx_II_MBL"/>
</dbReference>
<dbReference type="CDD" id="cd07723">
    <property type="entry name" value="hydroxyacylglutathione_hydrolase_MBL-fold"/>
    <property type="match status" value="1"/>
</dbReference>
<feature type="binding site" evidence="7">
    <location>
        <position position="131"/>
    </location>
    <ligand>
        <name>Zn(2+)</name>
        <dbReference type="ChEBI" id="CHEBI:29105"/>
        <label>1</label>
    </ligand>
</feature>
<evidence type="ECO:0000256" key="2">
    <source>
        <dbReference type="ARBA" id="ARBA00004963"/>
    </source>
</evidence>
<evidence type="ECO:0000313" key="9">
    <source>
        <dbReference type="EMBL" id="MDR7331554.1"/>
    </source>
</evidence>
<dbReference type="EC" id="3.1.2.6" evidence="7"/>
<dbReference type="InterPro" id="IPR032282">
    <property type="entry name" value="HAGH_C"/>
</dbReference>
<accession>A0ABU2A309</accession>
<keyword evidence="10" id="KW-1185">Reference proteome</keyword>
<gene>
    <name evidence="7" type="primary">gloB</name>
    <name evidence="9" type="ORF">J2X21_000666</name>
</gene>
<feature type="binding site" evidence="7">
    <location>
        <position position="108"/>
    </location>
    <ligand>
        <name>Zn(2+)</name>
        <dbReference type="ChEBI" id="CHEBI:29105"/>
        <label>1</label>
    </ligand>
</feature>
<dbReference type="SMART" id="SM00849">
    <property type="entry name" value="Lactamase_B"/>
    <property type="match status" value="1"/>
</dbReference>
<dbReference type="NCBIfam" id="TIGR03413">
    <property type="entry name" value="GSH_gloB"/>
    <property type="match status" value="1"/>
</dbReference>
<evidence type="ECO:0000256" key="1">
    <source>
        <dbReference type="ARBA" id="ARBA00001623"/>
    </source>
</evidence>
<feature type="binding site" evidence="7">
    <location>
        <position position="52"/>
    </location>
    <ligand>
        <name>Zn(2+)</name>
        <dbReference type="ChEBI" id="CHEBI:29105"/>
        <label>1</label>
    </ligand>
</feature>
<feature type="binding site" evidence="7">
    <location>
        <position position="56"/>
    </location>
    <ligand>
        <name>Zn(2+)</name>
        <dbReference type="ChEBI" id="CHEBI:29105"/>
        <label>2</label>
    </ligand>
</feature>
<evidence type="ECO:0000256" key="4">
    <source>
        <dbReference type="ARBA" id="ARBA00022723"/>
    </source>
</evidence>
<dbReference type="Pfam" id="PF00753">
    <property type="entry name" value="Lactamase_B"/>
    <property type="match status" value="1"/>
</dbReference>
<organism evidence="9 10">
    <name type="scientific">Roseateles asaccharophilus</name>
    <dbReference type="NCBI Taxonomy" id="582607"/>
    <lineage>
        <taxon>Bacteria</taxon>
        <taxon>Pseudomonadati</taxon>
        <taxon>Pseudomonadota</taxon>
        <taxon>Betaproteobacteria</taxon>
        <taxon>Burkholderiales</taxon>
        <taxon>Sphaerotilaceae</taxon>
        <taxon>Roseateles</taxon>
    </lineage>
</organism>
<keyword evidence="6 7" id="KW-0862">Zinc</keyword>
<dbReference type="InterPro" id="IPR017782">
    <property type="entry name" value="Hydroxyacylglutathione_Hdrlase"/>
</dbReference>
<keyword evidence="4 7" id="KW-0479">Metal-binding</keyword>
<dbReference type="RefSeq" id="WP_310324850.1">
    <property type="nucleotide sequence ID" value="NZ_JAVDXV010000001.1"/>
</dbReference>
<dbReference type="InterPro" id="IPR050110">
    <property type="entry name" value="Glyoxalase_II_hydrolase"/>
</dbReference>
<protein>
    <recommendedName>
        <fullName evidence="7">Hydroxyacylglutathione hydrolase</fullName>
        <ecNumber evidence="7">3.1.2.6</ecNumber>
    </recommendedName>
    <alternativeName>
        <fullName evidence="7">Glyoxalase II</fullName>
        <shortName evidence="7">Glx II</shortName>
    </alternativeName>
</protein>
<feature type="binding site" evidence="7">
    <location>
        <position position="54"/>
    </location>
    <ligand>
        <name>Zn(2+)</name>
        <dbReference type="ChEBI" id="CHEBI:29105"/>
        <label>1</label>
    </ligand>
</feature>
<dbReference type="GO" id="GO:0004416">
    <property type="term" value="F:hydroxyacylglutathione hydrolase activity"/>
    <property type="evidence" value="ECO:0007669"/>
    <property type="project" value="UniProtKB-EC"/>
</dbReference>
<dbReference type="InterPro" id="IPR036866">
    <property type="entry name" value="RibonucZ/Hydroxyglut_hydro"/>
</dbReference>
<comment type="function">
    <text evidence="7">Thiolesterase that catalyzes the hydrolysis of S-D-lactoyl-glutathione to form glutathione and D-lactic acid.</text>
</comment>
<comment type="pathway">
    <text evidence="2 7">Secondary metabolite metabolism; methylglyoxal degradation; (R)-lactate from methylglyoxal: step 2/2.</text>
</comment>
<dbReference type="HAMAP" id="MF_01374">
    <property type="entry name" value="Glyoxalase_2"/>
    <property type="match status" value="1"/>
</dbReference>
<dbReference type="InterPro" id="IPR001279">
    <property type="entry name" value="Metallo-B-lactamas"/>
</dbReference>
<dbReference type="PANTHER" id="PTHR43705">
    <property type="entry name" value="HYDROXYACYLGLUTATHIONE HYDROLASE"/>
    <property type="match status" value="1"/>
</dbReference>
<dbReference type="PIRSF" id="PIRSF005457">
    <property type="entry name" value="Glx"/>
    <property type="match status" value="1"/>
</dbReference>